<evidence type="ECO:0000313" key="6">
    <source>
        <dbReference type="Proteomes" id="UP000322530"/>
    </source>
</evidence>
<dbReference type="InterPro" id="IPR002168">
    <property type="entry name" value="Lipase_GDXG_HIS_AS"/>
</dbReference>
<dbReference type="FunFam" id="3.40.50.1820:FF:000089">
    <property type="entry name" value="Alpha/beta hydrolase"/>
    <property type="match status" value="1"/>
</dbReference>
<feature type="active site" evidence="3">
    <location>
        <position position="157"/>
    </location>
</feature>
<proteinExistence type="inferred from homology"/>
<comment type="similarity">
    <text evidence="1">Belongs to the 'GDXG' lipolytic enzyme family.</text>
</comment>
<dbReference type="SUPFAM" id="SSF53474">
    <property type="entry name" value="alpha/beta-Hydrolases"/>
    <property type="match status" value="1"/>
</dbReference>
<comment type="caution">
    <text evidence="5">The sequence shown here is derived from an EMBL/GenBank/DDBJ whole genome shotgun (WGS) entry which is preliminary data.</text>
</comment>
<sequence>MPLDPQVEKLLEHLDSSEDASSYDLSLPELRQQMNLSSVQQAGEIEQVEAIENLSLQGPVGEFTVRLYTPAGKGPLPILVYFHGGGWVFGNLETHDALCRTLANQAACIVIAVDYHLSPEYKFPIAIKEGYNTIQWIADQASSFNGDASRIAIAGDSAGGNLAAAVALMIRDKGNPKLAYQVLIYPLIDYYRPFKQSYLDYGEDYYVTRDELVWHWQQYLSNDLEGQHPYASPLRSPLLTQLPPTLVITAEYDPVRDEGELYARRLQESGVPTHLTRYDGMIHSFFRMTNLLSQARDAQAEVCQALRQAFAQTTRR</sequence>
<dbReference type="GO" id="GO:0016787">
    <property type="term" value="F:hydrolase activity"/>
    <property type="evidence" value="ECO:0007669"/>
    <property type="project" value="UniProtKB-KW"/>
</dbReference>
<keyword evidence="2 5" id="KW-0378">Hydrolase</keyword>
<dbReference type="EMBL" id="BIXY01000075">
    <property type="protein sequence ID" value="GCF10570.1"/>
    <property type="molecule type" value="Genomic_DNA"/>
</dbReference>
<dbReference type="InterPro" id="IPR029058">
    <property type="entry name" value="AB_hydrolase_fold"/>
</dbReference>
<dbReference type="InterPro" id="IPR033140">
    <property type="entry name" value="Lipase_GDXG_put_SER_AS"/>
</dbReference>
<dbReference type="OrthoDB" id="9815425at2"/>
<dbReference type="Gene3D" id="3.40.50.1820">
    <property type="entry name" value="alpha/beta hydrolase"/>
    <property type="match status" value="1"/>
</dbReference>
<dbReference type="PANTHER" id="PTHR48081:SF8">
    <property type="entry name" value="ALPHA_BETA HYDROLASE FOLD-3 DOMAIN-CONTAINING PROTEIN-RELATED"/>
    <property type="match status" value="1"/>
</dbReference>
<name>A0A5A5TG70_9CHLR</name>
<dbReference type="PROSITE" id="PS01174">
    <property type="entry name" value="LIPASE_GDXG_SER"/>
    <property type="match status" value="1"/>
</dbReference>
<dbReference type="InterPro" id="IPR013094">
    <property type="entry name" value="AB_hydrolase_3"/>
</dbReference>
<dbReference type="PANTHER" id="PTHR48081">
    <property type="entry name" value="AB HYDROLASE SUPERFAMILY PROTEIN C4A8.06C"/>
    <property type="match status" value="1"/>
</dbReference>
<dbReference type="AlphaFoldDB" id="A0A5A5TG70"/>
<evidence type="ECO:0000313" key="5">
    <source>
        <dbReference type="EMBL" id="GCF10570.1"/>
    </source>
</evidence>
<evidence type="ECO:0000259" key="4">
    <source>
        <dbReference type="Pfam" id="PF07859"/>
    </source>
</evidence>
<dbReference type="Proteomes" id="UP000322530">
    <property type="component" value="Unassembled WGS sequence"/>
</dbReference>
<gene>
    <name evidence="5" type="ORF">KDI_41340</name>
</gene>
<organism evidence="5 6">
    <name type="scientific">Dictyobacter arantiisoli</name>
    <dbReference type="NCBI Taxonomy" id="2014874"/>
    <lineage>
        <taxon>Bacteria</taxon>
        <taxon>Bacillati</taxon>
        <taxon>Chloroflexota</taxon>
        <taxon>Ktedonobacteria</taxon>
        <taxon>Ktedonobacterales</taxon>
        <taxon>Dictyobacteraceae</taxon>
        <taxon>Dictyobacter</taxon>
    </lineage>
</organism>
<keyword evidence="6" id="KW-1185">Reference proteome</keyword>
<feature type="domain" description="Alpha/beta hydrolase fold-3" evidence="4">
    <location>
        <begin position="79"/>
        <end position="286"/>
    </location>
</feature>
<dbReference type="Pfam" id="PF07859">
    <property type="entry name" value="Abhydrolase_3"/>
    <property type="match status" value="1"/>
</dbReference>
<dbReference type="RefSeq" id="WP_149403444.1">
    <property type="nucleotide sequence ID" value="NZ_BIXY01000075.1"/>
</dbReference>
<protein>
    <submittedName>
        <fullName evidence="5">Alpha/beta hydrolase</fullName>
    </submittedName>
</protein>
<evidence type="ECO:0000256" key="1">
    <source>
        <dbReference type="ARBA" id="ARBA00010515"/>
    </source>
</evidence>
<evidence type="ECO:0000256" key="2">
    <source>
        <dbReference type="ARBA" id="ARBA00022801"/>
    </source>
</evidence>
<evidence type="ECO:0000256" key="3">
    <source>
        <dbReference type="PROSITE-ProRule" id="PRU10038"/>
    </source>
</evidence>
<dbReference type="InterPro" id="IPR050300">
    <property type="entry name" value="GDXG_lipolytic_enzyme"/>
</dbReference>
<accession>A0A5A5TG70</accession>
<reference evidence="5 6" key="1">
    <citation type="submission" date="2019-01" db="EMBL/GenBank/DDBJ databases">
        <title>Draft genome sequence of Dictyobacter sp. Uno17.</title>
        <authorList>
            <person name="Wang C.M."/>
            <person name="Zheng Y."/>
            <person name="Sakai Y."/>
            <person name="Abe K."/>
            <person name="Yokota A."/>
            <person name="Yabe S."/>
        </authorList>
    </citation>
    <scope>NUCLEOTIDE SEQUENCE [LARGE SCALE GENOMIC DNA]</scope>
    <source>
        <strain evidence="5 6">Uno17</strain>
    </source>
</reference>
<dbReference type="PROSITE" id="PS01173">
    <property type="entry name" value="LIPASE_GDXG_HIS"/>
    <property type="match status" value="1"/>
</dbReference>